<dbReference type="EMBL" id="CAJVPQ010002029">
    <property type="protein sequence ID" value="CAG8580344.1"/>
    <property type="molecule type" value="Genomic_DNA"/>
</dbReference>
<evidence type="ECO:0000313" key="1">
    <source>
        <dbReference type="EMBL" id="CAG8580344.1"/>
    </source>
</evidence>
<reference evidence="1" key="1">
    <citation type="submission" date="2021-06" db="EMBL/GenBank/DDBJ databases">
        <authorList>
            <person name="Kallberg Y."/>
            <person name="Tangrot J."/>
            <person name="Rosling A."/>
        </authorList>
    </citation>
    <scope>NUCLEOTIDE SEQUENCE</scope>
    <source>
        <strain evidence="1">UK204</strain>
    </source>
</reference>
<proteinExistence type="predicted"/>
<dbReference type="AlphaFoldDB" id="A0A9N9BTB6"/>
<protein>
    <submittedName>
        <fullName evidence="1">1803_t:CDS:1</fullName>
    </submittedName>
</protein>
<sequence length="160" mass="18283">MSNIPLLRNAFLRKTDIKFNYEELASISYNKLIEILNITGKSKPKFDGKAFFRSLGTEVLAQEDGILNIREKRQGNLRKLEYCIKVILTALYISLSTTANARIIDIETYCLQSNRFQLTISASKYLFKDTIITIDLQDIEIPRTVKAFSKLITAIKVILS</sequence>
<accession>A0A9N9BTB6</accession>
<keyword evidence="2" id="KW-1185">Reference proteome</keyword>
<evidence type="ECO:0000313" key="2">
    <source>
        <dbReference type="Proteomes" id="UP000789570"/>
    </source>
</evidence>
<dbReference type="OrthoDB" id="2428595at2759"/>
<name>A0A9N9BTB6_9GLOM</name>
<gene>
    <name evidence="1" type="ORF">FCALED_LOCUS7562</name>
</gene>
<comment type="caution">
    <text evidence="1">The sequence shown here is derived from an EMBL/GenBank/DDBJ whole genome shotgun (WGS) entry which is preliminary data.</text>
</comment>
<dbReference type="Proteomes" id="UP000789570">
    <property type="component" value="Unassembled WGS sequence"/>
</dbReference>
<organism evidence="1 2">
    <name type="scientific">Funneliformis caledonium</name>
    <dbReference type="NCBI Taxonomy" id="1117310"/>
    <lineage>
        <taxon>Eukaryota</taxon>
        <taxon>Fungi</taxon>
        <taxon>Fungi incertae sedis</taxon>
        <taxon>Mucoromycota</taxon>
        <taxon>Glomeromycotina</taxon>
        <taxon>Glomeromycetes</taxon>
        <taxon>Glomerales</taxon>
        <taxon>Glomeraceae</taxon>
        <taxon>Funneliformis</taxon>
    </lineage>
</organism>